<evidence type="ECO:0000313" key="5">
    <source>
        <dbReference type="EMBL" id="TSJ46729.1"/>
    </source>
</evidence>
<dbReference type="InterPro" id="IPR026444">
    <property type="entry name" value="Secre_tail"/>
</dbReference>
<dbReference type="OrthoDB" id="9807669at2"/>
<dbReference type="EMBL" id="VLPL01000002">
    <property type="protein sequence ID" value="TSJ46729.1"/>
    <property type="molecule type" value="Genomic_DNA"/>
</dbReference>
<evidence type="ECO:0000256" key="3">
    <source>
        <dbReference type="SAM" id="SignalP"/>
    </source>
</evidence>
<name>A0A556N3U5_9FLAO</name>
<dbReference type="PROSITE" id="PS51688">
    <property type="entry name" value="ICA"/>
    <property type="match status" value="2"/>
</dbReference>
<feature type="signal peptide" evidence="3">
    <location>
        <begin position="1"/>
        <end position="19"/>
    </location>
</feature>
<comment type="caution">
    <text evidence="5">The sequence shown here is derived from an EMBL/GenBank/DDBJ whole genome shotgun (WGS) entry which is preliminary data.</text>
</comment>
<dbReference type="InterPro" id="IPR030392">
    <property type="entry name" value="S74_ICA"/>
</dbReference>
<keyword evidence="1 3" id="KW-0732">Signal</keyword>
<protein>
    <submittedName>
        <fullName evidence="5">T9SS type A sorting domain-containing protein</fullName>
    </submittedName>
</protein>
<sequence>MKRIILLGLTTLSILTTQAQVVPTISTPPNGGQTNGDYWSRAGNTTTGNNIFGTMWNSPIYTVTGNTFSSGNNYRTKLNGIFSGPNQYNINGFGWNQGINTTGYMLLGNNLNNFYTNMGAFSLLHLNTQSTGSIQEFGFRPWMKTGITLTGNSDLSYMGLRQLGTGEDVTETTIAWSDNAGSISGPDELTFRYTEGSGSTYNTNFANADDMDGRHIARFTGEGAMGLGNTFGINIGSSVNYARPMSLLHQSFQFVAGNGAEGNGFHQITYRRANGASSDIVGQGEAATDGLRFGIDNDVFNTGGVSYLNSYLRWQEASSFIVQTEDDATPNIQSNERLRVTSIGALSTNYNTILYDGLTASSNATRISISESGAAPLLRPKSLLHLGYDYGGLFNIQGYRKWMDLGMLTSNQRDHVWIGLKPRDSIVSTVSQTNDKLDAVVAWGTDREATSPTQVDNMRFIFTGHVFDVNPEGAPSTSYNGLEMMRMYPATVYTHPIYDASGTLIGNEKSYGRVGIGDFTASGVSGEPTQKLDVVGNARLRYLPDPAFARDSTVDKFVMVDSTGVLRWGYAPKGLSCWDLNGNGIPESNEDINNDGQWDALDCQGDDGPMGSFGAHNGTSLSTIDTTKVSLGQDLNQVGSPGRLLSNREIPMNNFNTIFTNAPGYDGNANRLGLGTSAPSAKLDITMTPTTPYSVPIALNISMNQAASNGQIIGQRMELFGNNTVNSGAKWSVQAGQTQSEGHLVMVHGNSTSNSSHQGIVGTCDVGGLPILNVGVAGAARGGKSTYGGNFNATGVAGSNITAGVHIHAQGTGNNKVYGLHAQIGGSGTGTAYGVFSDVLSTTANYTIGVYSNIYGNTNNPINRAGYFTGPVEATSFITTPSDQQFKTNVNPLVGSLKSIQGLKPVSYYMDNVNYSQFGFDSNLQFGFIAQEVETVFPNLVHESLHPAQYDSLGVETFPAVPYKSLNYNAMIPVNTMAIIELNEKVDRATLSDQTMKTNVQDLTGSLDKVLDMRGVSYDWNHAVNPEMNLDSLNHVGFIAQEIAQIDPRLTYLADDSLLHVEYDKVVPILAEAIQEMNDSIEVRDSIFNILITENSTQQTIINTLSAENASQQSTIDDLNNRLTQLENCLSGILPYLCQLSHSAIQANTPETQEEVRKNLNVTLSNRNAIVLDQNVPNPFAEQTIINFSIPETVKKAQIHFYDGNGRFMNSVDVIERGLGSVTVFGSDLSTGVYTYTLVADGQVVATKKMMKQ</sequence>
<reference evidence="5 6" key="1">
    <citation type="submission" date="2019-07" db="EMBL/GenBank/DDBJ databases">
        <authorList>
            <person name="Huq M.A."/>
        </authorList>
    </citation>
    <scope>NUCLEOTIDE SEQUENCE [LARGE SCALE GENOMIC DNA]</scope>
    <source>
        <strain evidence="5 6">MAH-3</strain>
    </source>
</reference>
<evidence type="ECO:0000256" key="1">
    <source>
        <dbReference type="ARBA" id="ARBA00022729"/>
    </source>
</evidence>
<feature type="chain" id="PRO_5022051315" evidence="3">
    <location>
        <begin position="20"/>
        <end position="1253"/>
    </location>
</feature>
<feature type="domain" description="Peptidase S74" evidence="4">
    <location>
        <begin position="992"/>
        <end position="1088"/>
    </location>
</feature>
<keyword evidence="6" id="KW-1185">Reference proteome</keyword>
<evidence type="ECO:0000259" key="4">
    <source>
        <dbReference type="PROSITE" id="PS51688"/>
    </source>
</evidence>
<dbReference type="Pfam" id="PF13884">
    <property type="entry name" value="Peptidase_S74"/>
    <property type="match status" value="2"/>
</dbReference>
<evidence type="ECO:0000313" key="6">
    <source>
        <dbReference type="Proteomes" id="UP000316008"/>
    </source>
</evidence>
<dbReference type="AlphaFoldDB" id="A0A556N3U5"/>
<keyword evidence="2" id="KW-0175">Coiled coil</keyword>
<gene>
    <name evidence="5" type="ORF">FO442_06090</name>
</gene>
<evidence type="ECO:0000256" key="2">
    <source>
        <dbReference type="SAM" id="Coils"/>
    </source>
</evidence>
<dbReference type="RefSeq" id="WP_144332266.1">
    <property type="nucleotide sequence ID" value="NZ_VLPL01000002.1"/>
</dbReference>
<proteinExistence type="predicted"/>
<accession>A0A556N3U5</accession>
<dbReference type="NCBIfam" id="TIGR04183">
    <property type="entry name" value="Por_Secre_tail"/>
    <property type="match status" value="1"/>
</dbReference>
<dbReference type="Proteomes" id="UP000316008">
    <property type="component" value="Unassembled WGS sequence"/>
</dbReference>
<feature type="domain" description="Peptidase S74" evidence="4">
    <location>
        <begin position="882"/>
        <end position="995"/>
    </location>
</feature>
<organism evidence="5 6">
    <name type="scientific">Fluviicola chungangensis</name>
    <dbReference type="NCBI Taxonomy" id="2597671"/>
    <lineage>
        <taxon>Bacteria</taxon>
        <taxon>Pseudomonadati</taxon>
        <taxon>Bacteroidota</taxon>
        <taxon>Flavobacteriia</taxon>
        <taxon>Flavobacteriales</taxon>
        <taxon>Crocinitomicaceae</taxon>
        <taxon>Fluviicola</taxon>
    </lineage>
</organism>
<feature type="coiled-coil region" evidence="2">
    <location>
        <begin position="1102"/>
        <end position="1129"/>
    </location>
</feature>